<dbReference type="PANTHER" id="PTHR10229:SF4">
    <property type="entry name" value="GTPASE HFLX"/>
    <property type="match status" value="1"/>
</dbReference>
<dbReference type="InterPro" id="IPR032305">
    <property type="entry name" value="GTP-bd_M"/>
</dbReference>
<name>A0A0R2DG10_9LACO</name>
<dbReference type="Gene3D" id="3.40.50.300">
    <property type="entry name" value="P-loop containing nucleotide triphosphate hydrolases"/>
    <property type="match status" value="1"/>
</dbReference>
<keyword evidence="11" id="KW-1185">Reference proteome</keyword>
<feature type="binding site" evidence="7">
    <location>
        <begin position="237"/>
        <end position="241"/>
    </location>
    <ligand>
        <name>GTP</name>
        <dbReference type="ChEBI" id="CHEBI:37565"/>
    </ligand>
</feature>
<feature type="domain" description="Hflx-type G" evidence="9">
    <location>
        <begin position="199"/>
        <end position="369"/>
    </location>
</feature>
<dbReference type="InterPro" id="IPR016496">
    <property type="entry name" value="GTPase_HflX"/>
</dbReference>
<dbReference type="PANTHER" id="PTHR10229">
    <property type="entry name" value="GTP-BINDING PROTEIN HFLX"/>
    <property type="match status" value="1"/>
</dbReference>
<dbReference type="Proteomes" id="UP000051638">
    <property type="component" value="Unassembled WGS sequence"/>
</dbReference>
<dbReference type="NCBIfam" id="TIGR03156">
    <property type="entry name" value="GTP_HflX"/>
    <property type="match status" value="1"/>
</dbReference>
<organism evidence="10 11">
    <name type="scientific">Loigolactobacillus rennini DSM 20253</name>
    <dbReference type="NCBI Taxonomy" id="1423796"/>
    <lineage>
        <taxon>Bacteria</taxon>
        <taxon>Bacillati</taxon>
        <taxon>Bacillota</taxon>
        <taxon>Bacilli</taxon>
        <taxon>Lactobacillales</taxon>
        <taxon>Lactobacillaceae</taxon>
        <taxon>Loigolactobacillus</taxon>
    </lineage>
</organism>
<keyword evidence="2 8" id="KW-0479">Metal-binding</keyword>
<evidence type="ECO:0000256" key="5">
    <source>
        <dbReference type="ARBA" id="ARBA00023134"/>
    </source>
</evidence>
<dbReference type="GO" id="GO:0005525">
    <property type="term" value="F:GTP binding"/>
    <property type="evidence" value="ECO:0007669"/>
    <property type="project" value="UniProtKB-UniRule"/>
</dbReference>
<evidence type="ECO:0000256" key="8">
    <source>
        <dbReference type="PIRSR" id="PIRSR006809-2"/>
    </source>
</evidence>
<evidence type="ECO:0000256" key="3">
    <source>
        <dbReference type="ARBA" id="ARBA00022741"/>
    </source>
</evidence>
<comment type="subcellular location">
    <subcellularLocation>
        <location evidence="6">Cytoplasm</location>
    </subcellularLocation>
    <text evidence="6">May associate with membranes.</text>
</comment>
<dbReference type="RefSeq" id="WP_057873216.1">
    <property type="nucleotide sequence ID" value="NZ_AYYI01000014.1"/>
</dbReference>
<sequence length="424" mass="47490">MQKIESTKVLIGGVSQNQPYFESDLAELAELTKANNMQVVGTVRQNLDHVVTATYFGSGKLAEIKALAAEKDAQSLILNDELSPSQIRNLEQDLKLPIIDRTRLILAIFANRAKSREAKLQVQIARLQYELPRLRIGEEANFMQQGGGPGFANRGSGETKLEMNQRTIKNKISQLWHELKAMNVSQQTKRQQRQRTNIPTVALVGYTNAGKSTTMNGLLRLFNPDTAKTVFERDMLFATLDTSVREITLPTNQKFLLSDTVGFINKLPTQLVKAFRSTLAEAANADLLVQVIDFSDPHYEEMAKVTNATLRELQIADIPMIYAYNKADRKPGTQFPLQTGEHDLVYAANDQTSLKLLAEMIAKALFSDLTQVAFNIPFTESKWVAYLNQHAHVLSQNYSANGTQLTAEVTSTDRQRLAKYVVNR</sequence>
<dbReference type="Pfam" id="PF01926">
    <property type="entry name" value="MMR_HSR1"/>
    <property type="match status" value="1"/>
</dbReference>
<keyword evidence="3 6" id="KW-0547">Nucleotide-binding</keyword>
<feature type="binding site" evidence="7">
    <location>
        <begin position="205"/>
        <end position="212"/>
    </location>
    <ligand>
        <name>GTP</name>
        <dbReference type="ChEBI" id="CHEBI:37565"/>
    </ligand>
</feature>
<comment type="subunit">
    <text evidence="6">Monomer. Associates with the 50S ribosomal subunit.</text>
</comment>
<dbReference type="OrthoDB" id="9812272at2"/>
<keyword evidence="4 8" id="KW-0460">Magnesium</keyword>
<dbReference type="SUPFAM" id="SSF52540">
    <property type="entry name" value="P-loop containing nucleoside triphosphate hydrolases"/>
    <property type="match status" value="1"/>
</dbReference>
<dbReference type="EMBL" id="AYYI01000014">
    <property type="protein sequence ID" value="KRM99433.1"/>
    <property type="molecule type" value="Genomic_DNA"/>
</dbReference>
<dbReference type="InterPro" id="IPR027417">
    <property type="entry name" value="P-loop_NTPase"/>
</dbReference>
<feature type="binding site" evidence="8">
    <location>
        <position position="212"/>
    </location>
    <ligand>
        <name>Mg(2+)</name>
        <dbReference type="ChEBI" id="CHEBI:18420"/>
    </ligand>
</feature>
<dbReference type="InterPro" id="IPR025121">
    <property type="entry name" value="GTPase_HflX_N"/>
</dbReference>
<evidence type="ECO:0000259" key="9">
    <source>
        <dbReference type="PROSITE" id="PS51705"/>
    </source>
</evidence>
<dbReference type="STRING" id="1423796.FC24_GL000293"/>
<dbReference type="Gene3D" id="3.40.50.11060">
    <property type="entry name" value="GTPase HflX, N-terminal domain"/>
    <property type="match status" value="1"/>
</dbReference>
<dbReference type="PRINTS" id="PR00326">
    <property type="entry name" value="GTP1OBG"/>
</dbReference>
<keyword evidence="1 6" id="KW-0963">Cytoplasm</keyword>
<evidence type="ECO:0000256" key="1">
    <source>
        <dbReference type="ARBA" id="ARBA00022490"/>
    </source>
</evidence>
<comment type="similarity">
    <text evidence="6">Belongs to the TRAFAC class OBG-HflX-like GTPase superfamily. HflX GTPase family.</text>
</comment>
<dbReference type="Pfam" id="PF16360">
    <property type="entry name" value="GTP-bdg_M"/>
    <property type="match status" value="1"/>
</dbReference>
<dbReference type="InterPro" id="IPR006073">
    <property type="entry name" value="GTP-bd"/>
</dbReference>
<dbReference type="HAMAP" id="MF_00900">
    <property type="entry name" value="GTPase_HflX"/>
    <property type="match status" value="1"/>
</dbReference>
<dbReference type="PIRSF" id="PIRSF006809">
    <property type="entry name" value="GTP-binding_hflX_prd"/>
    <property type="match status" value="1"/>
</dbReference>
<dbReference type="GO" id="GO:0046872">
    <property type="term" value="F:metal ion binding"/>
    <property type="evidence" value="ECO:0007669"/>
    <property type="project" value="UniProtKB-KW"/>
</dbReference>
<feature type="binding site" evidence="7">
    <location>
        <begin position="325"/>
        <end position="328"/>
    </location>
    <ligand>
        <name>GTP</name>
        <dbReference type="ChEBI" id="CHEBI:37565"/>
    </ligand>
</feature>
<dbReference type="Gene3D" id="6.10.250.2860">
    <property type="match status" value="1"/>
</dbReference>
<evidence type="ECO:0000256" key="6">
    <source>
        <dbReference type="HAMAP-Rule" id="MF_00900"/>
    </source>
</evidence>
<protein>
    <recommendedName>
        <fullName evidence="6">GTPase HflX</fullName>
    </recommendedName>
    <alternativeName>
        <fullName evidence="6">GTP-binding protein HflX</fullName>
    </alternativeName>
</protein>
<evidence type="ECO:0000313" key="10">
    <source>
        <dbReference type="EMBL" id="KRM99433.1"/>
    </source>
</evidence>
<proteinExistence type="inferred from homology"/>
<gene>
    <name evidence="6" type="primary">hflX</name>
    <name evidence="10" type="ORF">FC24_GL000293</name>
</gene>
<evidence type="ECO:0000256" key="7">
    <source>
        <dbReference type="PIRSR" id="PIRSR006809-1"/>
    </source>
</evidence>
<feature type="binding site" evidence="7">
    <location>
        <begin position="259"/>
        <end position="262"/>
    </location>
    <ligand>
        <name>GTP</name>
        <dbReference type="ChEBI" id="CHEBI:37565"/>
    </ligand>
</feature>
<reference evidence="10 11" key="1">
    <citation type="journal article" date="2015" name="Genome Announc.">
        <title>Expanding the biotechnology potential of lactobacilli through comparative genomics of 213 strains and associated genera.</title>
        <authorList>
            <person name="Sun Z."/>
            <person name="Harris H.M."/>
            <person name="McCann A."/>
            <person name="Guo C."/>
            <person name="Argimon S."/>
            <person name="Zhang W."/>
            <person name="Yang X."/>
            <person name="Jeffery I.B."/>
            <person name="Cooney J.C."/>
            <person name="Kagawa T.F."/>
            <person name="Liu W."/>
            <person name="Song Y."/>
            <person name="Salvetti E."/>
            <person name="Wrobel A."/>
            <person name="Rasinkangas P."/>
            <person name="Parkhill J."/>
            <person name="Rea M.C."/>
            <person name="O'Sullivan O."/>
            <person name="Ritari J."/>
            <person name="Douillard F.P."/>
            <person name="Paul Ross R."/>
            <person name="Yang R."/>
            <person name="Briner A.E."/>
            <person name="Felis G.E."/>
            <person name="de Vos W.M."/>
            <person name="Barrangou R."/>
            <person name="Klaenhammer T.R."/>
            <person name="Caufield P.W."/>
            <person name="Cui Y."/>
            <person name="Zhang H."/>
            <person name="O'Toole P.W."/>
        </authorList>
    </citation>
    <scope>NUCLEOTIDE SEQUENCE [LARGE SCALE GENOMIC DNA]</scope>
    <source>
        <strain evidence="10 11">DSM 20253</strain>
    </source>
</reference>
<dbReference type="PATRIC" id="fig|1423796.3.peg.304"/>
<comment type="cofactor">
    <cofactor evidence="8">
        <name>Mg(2+)</name>
        <dbReference type="ChEBI" id="CHEBI:18420"/>
    </cofactor>
</comment>
<comment type="function">
    <text evidence="6">GTPase that associates with the 50S ribosomal subunit and may have a role during protein synthesis or ribosome biogenesis.</text>
</comment>
<dbReference type="CDD" id="cd01878">
    <property type="entry name" value="HflX"/>
    <property type="match status" value="1"/>
</dbReference>
<dbReference type="InterPro" id="IPR030394">
    <property type="entry name" value="G_HFLX_dom"/>
</dbReference>
<dbReference type="GO" id="GO:0005737">
    <property type="term" value="C:cytoplasm"/>
    <property type="evidence" value="ECO:0007669"/>
    <property type="project" value="UniProtKB-SubCell"/>
</dbReference>
<accession>A0A0R2DG10</accession>
<dbReference type="Pfam" id="PF13167">
    <property type="entry name" value="GTP-bdg_N"/>
    <property type="match status" value="1"/>
</dbReference>
<evidence type="ECO:0000256" key="4">
    <source>
        <dbReference type="ARBA" id="ARBA00022842"/>
    </source>
</evidence>
<dbReference type="FunFam" id="3.40.50.11060:FF:000001">
    <property type="entry name" value="GTPase HflX"/>
    <property type="match status" value="1"/>
</dbReference>
<dbReference type="GO" id="GO:0043022">
    <property type="term" value="F:ribosome binding"/>
    <property type="evidence" value="ECO:0007669"/>
    <property type="project" value="TreeGrafter"/>
</dbReference>
<dbReference type="GO" id="GO:0003924">
    <property type="term" value="F:GTPase activity"/>
    <property type="evidence" value="ECO:0007669"/>
    <property type="project" value="UniProtKB-UniRule"/>
</dbReference>
<feature type="binding site" evidence="8">
    <location>
        <position position="239"/>
    </location>
    <ligand>
        <name>Mg(2+)</name>
        <dbReference type="ChEBI" id="CHEBI:18420"/>
    </ligand>
</feature>
<evidence type="ECO:0000313" key="11">
    <source>
        <dbReference type="Proteomes" id="UP000051638"/>
    </source>
</evidence>
<dbReference type="AlphaFoldDB" id="A0A0R2DG10"/>
<dbReference type="PROSITE" id="PS51705">
    <property type="entry name" value="G_HFLX"/>
    <property type="match status" value="1"/>
</dbReference>
<evidence type="ECO:0000256" key="2">
    <source>
        <dbReference type="ARBA" id="ARBA00022723"/>
    </source>
</evidence>
<dbReference type="InterPro" id="IPR042108">
    <property type="entry name" value="GTPase_HflX_N_sf"/>
</dbReference>
<keyword evidence="5 6" id="KW-0342">GTP-binding</keyword>
<comment type="caution">
    <text evidence="10">The sequence shown here is derived from an EMBL/GenBank/DDBJ whole genome shotgun (WGS) entry which is preliminary data.</text>
</comment>